<dbReference type="SUPFAM" id="SSF55681">
    <property type="entry name" value="Class II aaRS and biotin synthetases"/>
    <property type="match status" value="1"/>
</dbReference>
<sequence>MHARRKAGCRIAAVVLPGAQASGERSIHRLMVLKSITLRSGMQDPIIDTCVEQGLQAEQDLLASVCAGAADHGLLLWRPNDQALVMPRRMSRLPGFVEASETLTDNGWPVLLRETGGEPVPQSRATVNIFLVYAQPRMDADRDRIETAYLRLCQPLLDLLTELGGRASLGEVAGAFCDGRFNVNLDGRKMVGTAQRWRQSQVGTRPVVLAHGALLLEDERVQMAAAVNRFNELCELEQRVRADSHIALHEAFPGVEVVQRLAQAYRQLLSGL</sequence>
<accession>A0A3M3RJZ0</accession>
<proteinExistence type="predicted"/>
<feature type="domain" description="BPL/LPL catalytic" evidence="1">
    <location>
        <begin position="68"/>
        <end position="272"/>
    </location>
</feature>
<evidence type="ECO:0000313" key="4">
    <source>
        <dbReference type="Proteomes" id="UP000269335"/>
    </source>
</evidence>
<evidence type="ECO:0000313" key="5">
    <source>
        <dbReference type="Proteomes" id="UP000270524"/>
    </source>
</evidence>
<reference evidence="4 5" key="1">
    <citation type="submission" date="2018-08" db="EMBL/GenBank/DDBJ databases">
        <title>Recombination of ecologically and evolutionarily significant loci maintains genetic cohesion in the Pseudomonas syringae species complex.</title>
        <authorList>
            <person name="Dillon M."/>
            <person name="Thakur S."/>
            <person name="Almeida R.N.D."/>
            <person name="Weir B.S."/>
            <person name="Guttman D.S."/>
        </authorList>
    </citation>
    <scope>NUCLEOTIDE SEQUENCE [LARGE SCALE GENOMIC DNA]</scope>
    <source>
        <strain evidence="2 4">ICMP 15201</strain>
        <strain evidence="3 5">ICMP 15203</strain>
    </source>
</reference>
<organism evidence="3 5">
    <name type="scientific">Pseudomonas cannabina</name>
    <dbReference type="NCBI Taxonomy" id="86840"/>
    <lineage>
        <taxon>Bacteria</taxon>
        <taxon>Pseudomonadati</taxon>
        <taxon>Pseudomonadota</taxon>
        <taxon>Gammaproteobacteria</taxon>
        <taxon>Pseudomonadales</taxon>
        <taxon>Pseudomonadaceae</taxon>
        <taxon>Pseudomonas</taxon>
    </lineage>
</organism>
<comment type="caution">
    <text evidence="3">The sequence shown here is derived from an EMBL/GenBank/DDBJ whole genome shotgun (WGS) entry which is preliminary data.</text>
</comment>
<gene>
    <name evidence="3" type="ORF">ALQ51_05074</name>
    <name evidence="2" type="ORF">ALQ53_03654</name>
</gene>
<dbReference type="Gene3D" id="3.30.930.10">
    <property type="entry name" value="Bira Bifunctional Protein, Domain 2"/>
    <property type="match status" value="1"/>
</dbReference>
<dbReference type="Proteomes" id="UP000270524">
    <property type="component" value="Unassembled WGS sequence"/>
</dbReference>
<dbReference type="EMBL" id="RBPH01000217">
    <property type="protein sequence ID" value="RMN78017.1"/>
    <property type="molecule type" value="Genomic_DNA"/>
</dbReference>
<dbReference type="InterPro" id="IPR050664">
    <property type="entry name" value="Octanoyltrans_LipM/LipL"/>
</dbReference>
<evidence type="ECO:0000313" key="3">
    <source>
        <dbReference type="EMBL" id="RMN96693.1"/>
    </source>
</evidence>
<dbReference type="PROSITE" id="PS51733">
    <property type="entry name" value="BPL_LPL_CATALYTIC"/>
    <property type="match status" value="1"/>
</dbReference>
<protein>
    <recommendedName>
        <fullName evidence="1">BPL/LPL catalytic domain-containing protein</fullName>
    </recommendedName>
</protein>
<dbReference type="InterPro" id="IPR045864">
    <property type="entry name" value="aa-tRNA-synth_II/BPL/LPL"/>
</dbReference>
<dbReference type="Proteomes" id="UP000269335">
    <property type="component" value="Unassembled WGS sequence"/>
</dbReference>
<dbReference type="InterPro" id="IPR004143">
    <property type="entry name" value="BPL_LPL_catalytic"/>
</dbReference>
<name>A0A3M3RJZ0_PSECA</name>
<dbReference type="PANTHER" id="PTHR43679:SF2">
    <property type="entry name" value="OCTANOYL-[GCVH]:PROTEIN N-OCTANOYLTRANSFERASE"/>
    <property type="match status" value="1"/>
</dbReference>
<evidence type="ECO:0000313" key="2">
    <source>
        <dbReference type="EMBL" id="RMN78017.1"/>
    </source>
</evidence>
<evidence type="ECO:0000259" key="1">
    <source>
        <dbReference type="PROSITE" id="PS51733"/>
    </source>
</evidence>
<dbReference type="Pfam" id="PF21948">
    <property type="entry name" value="LplA-B_cat"/>
    <property type="match status" value="1"/>
</dbReference>
<dbReference type="EMBL" id="RBPJ01000137">
    <property type="protein sequence ID" value="RMN96693.1"/>
    <property type="molecule type" value="Genomic_DNA"/>
</dbReference>
<dbReference type="PANTHER" id="PTHR43679">
    <property type="entry name" value="OCTANOYLTRANSFERASE LIPM-RELATED"/>
    <property type="match status" value="1"/>
</dbReference>
<dbReference type="AlphaFoldDB" id="A0A3M3RJZ0"/>